<evidence type="ECO:0000313" key="2">
    <source>
        <dbReference type="EMBL" id="MCU6796801.1"/>
    </source>
</evidence>
<dbReference type="Proteomes" id="UP001652445">
    <property type="component" value="Unassembled WGS sequence"/>
</dbReference>
<dbReference type="EMBL" id="JAOQIO010000107">
    <property type="protein sequence ID" value="MCU6796801.1"/>
    <property type="molecule type" value="Genomic_DNA"/>
</dbReference>
<comment type="caution">
    <text evidence="2">The sequence shown here is derived from an EMBL/GenBank/DDBJ whole genome shotgun (WGS) entry which is preliminary data.</text>
</comment>
<proteinExistence type="predicted"/>
<feature type="coiled-coil region" evidence="1">
    <location>
        <begin position="18"/>
        <end position="45"/>
    </location>
</feature>
<organism evidence="2 3">
    <name type="scientific">Paenibacillus baimaensis</name>
    <dbReference type="NCBI Taxonomy" id="2982185"/>
    <lineage>
        <taxon>Bacteria</taxon>
        <taxon>Bacillati</taxon>
        <taxon>Bacillota</taxon>
        <taxon>Bacilli</taxon>
        <taxon>Bacillales</taxon>
        <taxon>Paenibacillaceae</taxon>
        <taxon>Paenibacillus</taxon>
    </lineage>
</organism>
<evidence type="ECO:0008006" key="4">
    <source>
        <dbReference type="Google" id="ProtNLM"/>
    </source>
</evidence>
<evidence type="ECO:0000256" key="1">
    <source>
        <dbReference type="SAM" id="Coils"/>
    </source>
</evidence>
<protein>
    <recommendedName>
        <fullName evidence="4">DUF4083 domain-containing protein</fullName>
    </recommendedName>
</protein>
<name>A0ABT2UQ68_9BACL</name>
<gene>
    <name evidence="2" type="ORF">OB236_32210</name>
</gene>
<evidence type="ECO:0000313" key="3">
    <source>
        <dbReference type="Proteomes" id="UP001652445"/>
    </source>
</evidence>
<reference evidence="2 3" key="1">
    <citation type="submission" date="2022-09" db="EMBL/GenBank/DDBJ databases">
        <authorList>
            <person name="Han X.L."/>
            <person name="Wang Q."/>
            <person name="Lu T."/>
        </authorList>
    </citation>
    <scope>NUCLEOTIDE SEQUENCE [LARGE SCALE GENOMIC DNA]</scope>
    <source>
        <strain evidence="2 3">WQ 127069</strain>
    </source>
</reference>
<accession>A0ABT2UQ68</accession>
<keyword evidence="1" id="KW-0175">Coiled coil</keyword>
<keyword evidence="3" id="KW-1185">Reference proteome</keyword>
<sequence>MVVILVVLIFRLRTTFRKAKKFDKSDQIQRQLAELRKKRDEDNDKDSV</sequence>